<evidence type="ECO:0000313" key="1">
    <source>
        <dbReference type="EMBL" id="QDT14979.1"/>
    </source>
</evidence>
<dbReference type="Proteomes" id="UP000318741">
    <property type="component" value="Chromosome"/>
</dbReference>
<protein>
    <submittedName>
        <fullName evidence="1">Protein ArsC</fullName>
        <ecNumber evidence="1">3.1.3.48</ecNumber>
    </submittedName>
</protein>
<evidence type="ECO:0000313" key="2">
    <source>
        <dbReference type="Proteomes" id="UP000318741"/>
    </source>
</evidence>
<gene>
    <name evidence="1" type="primary">arsC</name>
    <name evidence="1" type="ORF">CA12_10590</name>
</gene>
<accession>A0A517P6H7</accession>
<keyword evidence="1" id="KW-0378">Hydrolase</keyword>
<dbReference type="PANTHER" id="PTHR43428:SF1">
    <property type="entry name" value="ARSENATE REDUCTASE"/>
    <property type="match status" value="1"/>
</dbReference>
<dbReference type="EC" id="3.1.3.48" evidence="1"/>
<dbReference type="EMBL" id="CP036265">
    <property type="protein sequence ID" value="QDT14979.1"/>
    <property type="molecule type" value="Genomic_DNA"/>
</dbReference>
<sequence>MPSAALLTLALLAGADAESSAMTPELTNYVSARVDEFDQIPAARKADLERLAAYVRAQRDAGQPARLTFICTHNSRRSHLGQLWAAVAATHYGVDEVKTFSGGTEATAFNSRAVAALQRAGFEIESNGAEANPRYTVTLGETRPASVCFSKKYDEAPNPRADFAAIIVCTDADEACPIVPGAAARFALPYEDPKVADDTPAEAERYDERTAQIGREFLYAFSRVR</sequence>
<dbReference type="SUPFAM" id="SSF52788">
    <property type="entry name" value="Phosphotyrosine protein phosphatases I"/>
    <property type="match status" value="1"/>
</dbReference>
<proteinExistence type="predicted"/>
<organism evidence="1 2">
    <name type="scientific">Alienimonas californiensis</name>
    <dbReference type="NCBI Taxonomy" id="2527989"/>
    <lineage>
        <taxon>Bacteria</taxon>
        <taxon>Pseudomonadati</taxon>
        <taxon>Planctomycetota</taxon>
        <taxon>Planctomycetia</taxon>
        <taxon>Planctomycetales</taxon>
        <taxon>Planctomycetaceae</taxon>
        <taxon>Alienimonas</taxon>
    </lineage>
</organism>
<dbReference type="KEGG" id="acaf:CA12_10590"/>
<dbReference type="Gene3D" id="3.40.50.2300">
    <property type="match status" value="1"/>
</dbReference>
<name>A0A517P6H7_9PLAN</name>
<dbReference type="AlphaFoldDB" id="A0A517P6H7"/>
<dbReference type="PANTHER" id="PTHR43428">
    <property type="entry name" value="ARSENATE REDUCTASE"/>
    <property type="match status" value="1"/>
</dbReference>
<dbReference type="GO" id="GO:0004725">
    <property type="term" value="F:protein tyrosine phosphatase activity"/>
    <property type="evidence" value="ECO:0007669"/>
    <property type="project" value="UniProtKB-EC"/>
</dbReference>
<dbReference type="RefSeq" id="WP_207622150.1">
    <property type="nucleotide sequence ID" value="NZ_CP036265.1"/>
</dbReference>
<keyword evidence="2" id="KW-1185">Reference proteome</keyword>
<dbReference type="InterPro" id="IPR036196">
    <property type="entry name" value="Ptyr_pPase_sf"/>
</dbReference>
<reference evidence="1 2" key="1">
    <citation type="submission" date="2019-02" db="EMBL/GenBank/DDBJ databases">
        <title>Deep-cultivation of Planctomycetes and their phenomic and genomic characterization uncovers novel biology.</title>
        <authorList>
            <person name="Wiegand S."/>
            <person name="Jogler M."/>
            <person name="Boedeker C."/>
            <person name="Pinto D."/>
            <person name="Vollmers J."/>
            <person name="Rivas-Marin E."/>
            <person name="Kohn T."/>
            <person name="Peeters S.H."/>
            <person name="Heuer A."/>
            <person name="Rast P."/>
            <person name="Oberbeckmann S."/>
            <person name="Bunk B."/>
            <person name="Jeske O."/>
            <person name="Meyerdierks A."/>
            <person name="Storesund J.E."/>
            <person name="Kallscheuer N."/>
            <person name="Luecker S."/>
            <person name="Lage O.M."/>
            <person name="Pohl T."/>
            <person name="Merkel B.J."/>
            <person name="Hornburger P."/>
            <person name="Mueller R.-W."/>
            <person name="Bruemmer F."/>
            <person name="Labrenz M."/>
            <person name="Spormann A.M."/>
            <person name="Op den Camp H."/>
            <person name="Overmann J."/>
            <person name="Amann R."/>
            <person name="Jetten M.S.M."/>
            <person name="Mascher T."/>
            <person name="Medema M.H."/>
            <person name="Devos D.P."/>
            <person name="Kaster A.-K."/>
            <person name="Ovreas L."/>
            <person name="Rohde M."/>
            <person name="Galperin M.Y."/>
            <person name="Jogler C."/>
        </authorList>
    </citation>
    <scope>NUCLEOTIDE SEQUENCE [LARGE SCALE GENOMIC DNA]</scope>
    <source>
        <strain evidence="1 2">CA12</strain>
    </source>
</reference>